<dbReference type="InterPro" id="IPR034686">
    <property type="entry name" value="Terpene_cyclase-like_2"/>
</dbReference>
<organism evidence="7 8">
    <name type="scientific">Armillaria borealis</name>
    <dbReference type="NCBI Taxonomy" id="47425"/>
    <lineage>
        <taxon>Eukaryota</taxon>
        <taxon>Fungi</taxon>
        <taxon>Dikarya</taxon>
        <taxon>Basidiomycota</taxon>
        <taxon>Agaricomycotina</taxon>
        <taxon>Agaricomycetes</taxon>
        <taxon>Agaricomycetidae</taxon>
        <taxon>Agaricales</taxon>
        <taxon>Marasmiineae</taxon>
        <taxon>Physalacriaceae</taxon>
        <taxon>Armillaria</taxon>
    </lineage>
</organism>
<evidence type="ECO:0000256" key="4">
    <source>
        <dbReference type="ARBA" id="ARBA00022842"/>
    </source>
</evidence>
<keyword evidence="3 6" id="KW-0479">Metal-binding</keyword>
<dbReference type="Pfam" id="PF19086">
    <property type="entry name" value="Terpene_syn_C_2"/>
    <property type="match status" value="1"/>
</dbReference>
<dbReference type="Gene3D" id="1.10.600.10">
    <property type="entry name" value="Farnesyl Diphosphate Synthase"/>
    <property type="match status" value="1"/>
</dbReference>
<dbReference type="GO" id="GO:0046872">
    <property type="term" value="F:metal ion binding"/>
    <property type="evidence" value="ECO:0007669"/>
    <property type="project" value="UniProtKB-KW"/>
</dbReference>
<protein>
    <recommendedName>
        <fullName evidence="6">Terpene synthase</fullName>
        <ecNumber evidence="6">4.2.3.-</ecNumber>
    </recommendedName>
</protein>
<dbReference type="EMBL" id="JAUEPT010000004">
    <property type="protein sequence ID" value="KAK0452636.1"/>
    <property type="molecule type" value="Genomic_DNA"/>
</dbReference>
<evidence type="ECO:0000256" key="5">
    <source>
        <dbReference type="ARBA" id="ARBA00023239"/>
    </source>
</evidence>
<comment type="similarity">
    <text evidence="2 6">Belongs to the terpene synthase family.</text>
</comment>
<dbReference type="GO" id="GO:0010333">
    <property type="term" value="F:terpene synthase activity"/>
    <property type="evidence" value="ECO:0007669"/>
    <property type="project" value="InterPro"/>
</dbReference>
<dbReference type="EC" id="4.2.3.-" evidence="6"/>
<gene>
    <name evidence="7" type="ORF">EV421DRAFT_1888261</name>
</gene>
<accession>A0AA39K3D2</accession>
<keyword evidence="5 6" id="KW-0456">Lyase</keyword>
<keyword evidence="8" id="KW-1185">Reference proteome</keyword>
<dbReference type="SFLD" id="SFLDG01020">
    <property type="entry name" value="Terpene_Cyclase_Like_2"/>
    <property type="match status" value="1"/>
</dbReference>
<sequence length="355" mass="40544">MSVASYVQAPTPIPTKFILPDLVSHCTFDISVSRHRKQVTSETKRWLFTNGNLMGQKRANYHGLKCGLLSAMCYPGAACPQLRVCNDFLTYLFHLDNLSDDMDKSGTQTTADVVLNTLYHPHSYHSPTRVSKMTKDYWRRLIQTASPGTQQRFIETFDFFFQSVTEQAHDRQAGVIPDLESYIALRRDTSGCKTSFVLIEYAYNLDIPDEVMDHDLIRGLGEAANDLVTWSNDIFSYNVEQSKGDTHNMIPVVMNEQGLDLQSAVDFVGDLCKQAIDRFNYDRTQLPSWGERIDREVAIYVQGLADWIVGSLHWSFQSERYFGKTGREVKASRVVTLLPRRLSYVQFFVWNSSAI</sequence>
<evidence type="ECO:0000256" key="6">
    <source>
        <dbReference type="RuleBase" id="RU366034"/>
    </source>
</evidence>
<evidence type="ECO:0000256" key="3">
    <source>
        <dbReference type="ARBA" id="ARBA00022723"/>
    </source>
</evidence>
<dbReference type="Proteomes" id="UP001175226">
    <property type="component" value="Unassembled WGS sequence"/>
</dbReference>
<keyword evidence="4 6" id="KW-0460">Magnesium</keyword>
<dbReference type="SUPFAM" id="SSF48576">
    <property type="entry name" value="Terpenoid synthases"/>
    <property type="match status" value="1"/>
</dbReference>
<comment type="cofactor">
    <cofactor evidence="1 6">
        <name>Mg(2+)</name>
        <dbReference type="ChEBI" id="CHEBI:18420"/>
    </cofactor>
</comment>
<proteinExistence type="inferred from homology"/>
<reference evidence="7" key="1">
    <citation type="submission" date="2023-06" db="EMBL/GenBank/DDBJ databases">
        <authorList>
            <consortium name="Lawrence Berkeley National Laboratory"/>
            <person name="Ahrendt S."/>
            <person name="Sahu N."/>
            <person name="Indic B."/>
            <person name="Wong-Bajracharya J."/>
            <person name="Merenyi Z."/>
            <person name="Ke H.-M."/>
            <person name="Monk M."/>
            <person name="Kocsube S."/>
            <person name="Drula E."/>
            <person name="Lipzen A."/>
            <person name="Balint B."/>
            <person name="Henrissat B."/>
            <person name="Andreopoulos B."/>
            <person name="Martin F.M."/>
            <person name="Harder C.B."/>
            <person name="Rigling D."/>
            <person name="Ford K.L."/>
            <person name="Foster G.D."/>
            <person name="Pangilinan J."/>
            <person name="Papanicolaou A."/>
            <person name="Barry K."/>
            <person name="LaButti K."/>
            <person name="Viragh M."/>
            <person name="Koriabine M."/>
            <person name="Yan M."/>
            <person name="Riley R."/>
            <person name="Champramary S."/>
            <person name="Plett K.L."/>
            <person name="Tsai I.J."/>
            <person name="Slot J."/>
            <person name="Sipos G."/>
            <person name="Plett J."/>
            <person name="Nagy L.G."/>
            <person name="Grigoriev I.V."/>
        </authorList>
    </citation>
    <scope>NUCLEOTIDE SEQUENCE</scope>
    <source>
        <strain evidence="7">FPL87.14</strain>
    </source>
</reference>
<evidence type="ECO:0000256" key="2">
    <source>
        <dbReference type="ARBA" id="ARBA00006333"/>
    </source>
</evidence>
<dbReference type="PANTHER" id="PTHR35201">
    <property type="entry name" value="TERPENE SYNTHASE"/>
    <property type="match status" value="1"/>
</dbReference>
<evidence type="ECO:0000313" key="7">
    <source>
        <dbReference type="EMBL" id="KAK0452636.1"/>
    </source>
</evidence>
<evidence type="ECO:0000313" key="8">
    <source>
        <dbReference type="Proteomes" id="UP001175226"/>
    </source>
</evidence>
<dbReference type="InterPro" id="IPR008949">
    <property type="entry name" value="Isoprenoid_synthase_dom_sf"/>
</dbReference>
<dbReference type="GO" id="GO:0008299">
    <property type="term" value="P:isoprenoid biosynthetic process"/>
    <property type="evidence" value="ECO:0007669"/>
    <property type="project" value="UniProtKB-ARBA"/>
</dbReference>
<dbReference type="PANTHER" id="PTHR35201:SF4">
    <property type="entry name" value="BETA-PINACENE SYNTHASE-RELATED"/>
    <property type="match status" value="1"/>
</dbReference>
<dbReference type="AlphaFoldDB" id="A0AA39K3D2"/>
<name>A0AA39K3D2_9AGAR</name>
<evidence type="ECO:0000256" key="1">
    <source>
        <dbReference type="ARBA" id="ARBA00001946"/>
    </source>
</evidence>
<comment type="caution">
    <text evidence="7">The sequence shown here is derived from an EMBL/GenBank/DDBJ whole genome shotgun (WGS) entry which is preliminary data.</text>
</comment>
<dbReference type="SFLD" id="SFLDS00005">
    <property type="entry name" value="Isoprenoid_Synthase_Type_I"/>
    <property type="match status" value="1"/>
</dbReference>